<organism evidence="8 9">
    <name type="scientific">Stieleria magnilauensis</name>
    <dbReference type="NCBI Taxonomy" id="2527963"/>
    <lineage>
        <taxon>Bacteria</taxon>
        <taxon>Pseudomonadati</taxon>
        <taxon>Planctomycetota</taxon>
        <taxon>Planctomycetia</taxon>
        <taxon>Pirellulales</taxon>
        <taxon>Pirellulaceae</taxon>
        <taxon>Stieleria</taxon>
    </lineage>
</organism>
<dbReference type="Pfam" id="PF17210">
    <property type="entry name" value="SdrD_B"/>
    <property type="match status" value="1"/>
</dbReference>
<dbReference type="InterPro" id="IPR044016">
    <property type="entry name" value="Big_13"/>
</dbReference>
<dbReference type="Gene3D" id="2.60.40.10">
    <property type="entry name" value="Immunoglobulins"/>
    <property type="match status" value="20"/>
</dbReference>
<proteinExistence type="inferred from homology"/>
<dbReference type="InterPro" id="IPR003344">
    <property type="entry name" value="Big_1_dom"/>
</dbReference>
<dbReference type="InterPro" id="IPR050708">
    <property type="entry name" value="T6SS_VgrG/RHS"/>
</dbReference>
<dbReference type="SUPFAM" id="SSF117074">
    <property type="entry name" value="Hypothetical protein PA1324"/>
    <property type="match status" value="1"/>
</dbReference>
<comment type="similarity">
    <text evidence="2">Belongs to the intimin/invasin family.</text>
</comment>
<keyword evidence="9" id="KW-1185">Reference proteome</keyword>
<evidence type="ECO:0000313" key="9">
    <source>
        <dbReference type="Proteomes" id="UP000318081"/>
    </source>
</evidence>
<dbReference type="Gene3D" id="2.180.10.10">
    <property type="entry name" value="RHS repeat-associated core"/>
    <property type="match status" value="3"/>
</dbReference>
<dbReference type="Pfam" id="PF25023">
    <property type="entry name" value="TEN_YD-shell"/>
    <property type="match status" value="2"/>
</dbReference>
<dbReference type="InterPro" id="IPR031325">
    <property type="entry name" value="RHS_repeat"/>
</dbReference>
<dbReference type="SUPFAM" id="SSF49373">
    <property type="entry name" value="Invasin/intimin cell-adhesion fragments"/>
    <property type="match status" value="1"/>
</dbReference>
<dbReference type="NCBIfam" id="TIGR01643">
    <property type="entry name" value="YD_repeat_2x"/>
    <property type="match status" value="14"/>
</dbReference>
<evidence type="ECO:0000256" key="5">
    <source>
        <dbReference type="ARBA" id="ARBA00022737"/>
    </source>
</evidence>
<dbReference type="InterPro" id="IPR036439">
    <property type="entry name" value="Dockerin_dom_sf"/>
</dbReference>
<dbReference type="InterPro" id="IPR035234">
    <property type="entry name" value="IgGFc-bd_N"/>
</dbReference>
<dbReference type="InterPro" id="IPR008964">
    <property type="entry name" value="Invasin/intimin_cell_adhesion"/>
</dbReference>
<reference evidence="8 9" key="1">
    <citation type="submission" date="2019-02" db="EMBL/GenBank/DDBJ databases">
        <title>Deep-cultivation of Planctomycetes and their phenomic and genomic characterization uncovers novel biology.</title>
        <authorList>
            <person name="Wiegand S."/>
            <person name="Jogler M."/>
            <person name="Boedeker C."/>
            <person name="Pinto D."/>
            <person name="Vollmers J."/>
            <person name="Rivas-Marin E."/>
            <person name="Kohn T."/>
            <person name="Peeters S.H."/>
            <person name="Heuer A."/>
            <person name="Rast P."/>
            <person name="Oberbeckmann S."/>
            <person name="Bunk B."/>
            <person name="Jeske O."/>
            <person name="Meyerdierks A."/>
            <person name="Storesund J.E."/>
            <person name="Kallscheuer N."/>
            <person name="Luecker S."/>
            <person name="Lage O.M."/>
            <person name="Pohl T."/>
            <person name="Merkel B.J."/>
            <person name="Hornburger P."/>
            <person name="Mueller R.-W."/>
            <person name="Bruemmer F."/>
            <person name="Labrenz M."/>
            <person name="Spormann A.M."/>
            <person name="Op den Camp H."/>
            <person name="Overmann J."/>
            <person name="Amann R."/>
            <person name="Jetten M.S.M."/>
            <person name="Mascher T."/>
            <person name="Medema M.H."/>
            <person name="Devos D.P."/>
            <person name="Kaster A.-K."/>
            <person name="Ovreas L."/>
            <person name="Rohde M."/>
            <person name="Galperin M.Y."/>
            <person name="Jogler C."/>
        </authorList>
    </citation>
    <scope>NUCLEOTIDE SEQUENCE [LARGE SCALE GENOMIC DNA]</scope>
    <source>
        <strain evidence="8 9">TBK1r</strain>
    </source>
</reference>
<sequence>MQALEPRIVLDADPGNVFAHLYGEIERPSGSYEIPFQINSDTFLSARGTQVLGFKVDSGESGSLDPASAKIRHSNGTYLALNFSDDDLSPGTSSLVVAELVPGDYTLEIRSQNETSGAFDVSVFLAGDLNGDGAVQISDRYDLIRLLRSRSYRVEADVNLDGLLTSFDTAHLLRNYGVSTSIEPLALAAGLDPGAQQTLPDGTPVTALDAQRVSGLTNPGANIGVDFDADPTIDVNLLVDATGEFSTPVTLTEGPNRISVYATDSFGQSASVVLDVVLDTTAPALSLSLAADSDSDPIGDLQTTAESVTLEGRTEAGQPVQLFRNGDLINVVASMTADADGVIQFGGQPLQLGGNLFTAIAVDLVGNSAQTNLEVTRISGDTTAPSIDLSLVDDTGVSRTDHITRDARVIGQINDDSDLATVQATVDGVISGSLVDVTSYLQSDGSISFDSTLLSTLNGGPIPDGDFSLRVVAADEFGNESSHSIAITLDTVAPNVDIASPIDGTITNTSVTVSGQATDDGSAIVSLEGKLDQRDLFSIGLDATGQFSFNSAIVGGATDDGPHTYALRATDLAGNVSGFQAVNFTLDTLVPVVAITAPVDGLLTATNVSVTGQASDVGVGLQSARARIDQGEFFAVSLDGAGNFNFPTTFQVDGSNDGTHTVEVQVSDRAGNGSELASVSVLLDSTAPGAILSLAETSDTGVLGDGSTHLDVVTIEGQTEPDVTAVLLADGRTTQADTIGKFTFADVPLGHGENRVEVRLTDAAGNSAIVAEEFVRTVEVTELVERTDFTVSKEFAITVPAEPSYVQLTYSDLHFDQADDFINDAFEIALVDEAGNSLVHAITGSADAAFNWTEGESPALGANTLHAGQTVKIDLTHIAAGTSATLIARLVNNDNDTMTSVTVRSDGIFSGSLGTPVGTNVVESIGGGASGGFAAEQTTAANLTTRSGPAQSFTGSFDVSVDAAGSEIGSGEPSQPIEIVGSPAFATNVVAGTSNPLNYSGTDFWFATESSDWGTFLITSDTAVTGTFEEDSIFGSDGTVLVPGYTETFSASPGNPAKIVARSSGHARITASGDVSVVALDAIFGKATAVIPTEALGTDYMVLGWPNEDNCPCMSYSQFEINAIEDDTSVTITTRETLADTSGHTAFNGSLRHEVPNRTLPTGVPVTMTFNKGDNLSALVNYDVNSTIVTLDDLTGTTIQSDKPIFVTAGSSGELMEQMPSVNTWGSHYFTQPIPAFDAPYTIRVLAAEDETDVFIDGQQVATLDSGELHQQQLSETVEITSTNPVLVGQLTHVPPNEPFSGAVSTLVLTPVEQYVDTHRIVMPTHEWNSIPIQNLGIVAPSAAIGTLTIDGEPVPAGLFEPIGDSGFVSVPLEVESGDHFLTAAVPFSAAVYFFGTFDSERRVTAYFYGSGGGLAPIASVDSVLLSTDTALNSVGREATLRSVVLDEIQNPLPGVRVDLVIEGSNESVGHGYTDENGIATFTYTGGLPGLDQIRASVGQVHDSLELEWAFLAPPTITIDSPASGGTVTAGNSVLVTGTALSHADGGPITHVTVNDGPVDVLDPSGNFFAALAIEPGLNTFAFTAYDTFGQSDTETLHLLGVSSGQPDPIFDVVSDVSGSLVGRYGKTTYNARAKLLYTELAIENDGDYPVDVPLVVGITNLSDPSVRVRGFDGRTADGVPFFDLSSRVSDGTLEPGESSAGRMISFFDPNQTPFTYDVVVLGKPNEAPEILTTPIVQATLDRPYRYDVDAIDPEGSAIAYRLRSGPSTAAIDAQTGVVTWTPQTGDAGTHVMIVGAEDGRGGSTEQRFLLSAVAAPPNRPPQILSSPVVDAYVGETYRYQVNAADPDNDSLTYRLQPIPPTDVSVLNPGFEDDVLISGGFRQGSFSGWEVVGRGGVYNPTSSDFPNGNASEGNNVAYHFGGTLSQTLTSPLEAGKLYTLEVDVGRRIRYEFPGYSVQLWAGDNLLAEDRSLSPSEGTYETSTVQYHAARDDADAGALLKIVLVSEGSLAIFDNVRLTARPPFPTGMEIDPISGQIEWTPTLDQLGAVEVSLIVDDGNDGVINQNFAINVRPSPGTFAPFILSTPVVQAASGRSYLYDVDAIDPDGGGVSYQLIQSPNGMMIDPSSGVITWSASSLTGGDHTVVVHATDEFGAFDRQEYVLSVIDGGSISGLKFHDLDGDGLRDLSTHHEPGLIGWTIYLDDNDNGILDGQERFTTTDATGRYQFAGLPAGDYVVRETHRTGWQQTAPIESVYRVQVAASGPVEGVDFGNVHVPYGANLPPQFTSTPVDSVRLGDDWLYQATADDPTNDPLTYRLSVRPAGMVISESTGLISWTPDAQQIGLHQVIVGVSDGRGGVDLQKFQLNVTGNTPPVISSSAPLQAVAGLPYRYSVSAQDADEETIAYQLQSTIPGMTINLGTGVLDWSAPTLGTHEVTLTAADGRGGIATQSFTLDVVADAPNVPPEIRSTPREIAVIGQNYRYRVAAEDANADPLEYLLETAPAGMSVSENGLVQWVPARTQFGLHDVVLRVDDGRGGVARQEFVINVQTDLVNDPPEIISNPRQLLTLGDDYVYDPRGFDPDGDGLVWSLTTAPRGMSIDTESGSIRWTPDDDQLGFFPVTVVGEDGQGGIGEQSYSIRVQSNNLPPLITSTPPTIAYVGHPLTYHVDADDPDGWVLSVFEYKVNGPDGMKISNRGVLQWTPTADQVGRQNFIVVEVSDGTSASLQPFIIEVLNEAPNAWPVITSTPPPLATIDQPYRYELAASDADGDATVFELIDGPTGMQLVGGDELQWTPTETLLGSHWVTVAVSDSKGGVGRQRFSVEAARNEPPEITSTAVTTVSAGARYRYDVQVDDPDEDLISFRLASAPEGMTVDPLGRIQWNPTNAQIGSHPIELVVTDGRGGEDRSTYTIDVTADSNAPTVRITLSDNPVNLGGQVDLIVTAVDDVGVDSINVTAGGLPIVLDRNGRATLPADVAGSLDLVATATDAAGNIGQATETLLVVDPNDTDAPVVSIDSPDYGGLLTGPIDVVGTVADDSLLGWTLSFAPFVGGPFVEIANGDQPVVGGVLGQFDPTLLSNDSYVLQLYAEDASGKSSLEQILVEVTSDLKVGNFTLSFTDLSIPVSGIPIVLARTYDSLNAQTNDDFGFGWRMEFRDTDLRSSVAKTGAEEDLIYNPYYDGARVYVTVPGGRREGFTFRMTPAPGIGAALLGIFRGEFVPDPGVDSALTSGNYQLRAGTFGEAIDYTSGLPFNPASPLFHGGFTLTSKEGIEYEIAGDSGDLSSVKDRNGNTLTFTDQGVFSSTGQEIAFERNAAGLISAVTDPAGGRIEYQYSAAGDLTSVTDRENNTTTFKYEQPGRPHYLTEIIDPLGRTGIRSEYDNAGRLIKMIDADDEAIELIHDPANFVDTVQNQLGHQTTYEYDIRGNVVTEIDGEGGITRYTYDDPNDPTLETSITKVLADGTQLTTTMQYDADGNLIVETDPLGRRTFSTFDSFGNVLTTTDALGNTTANAYDARGNLLSITDPVGQVTSFTYDASGNPLTMSLPGGNTQSFTYHGTGYVLTQTDALGHSTTFSYDALGNQLTETRTQTTPTGTRTIVTASEYDSESRVRFRRLYEDGQLQWQTETQYDVVGNRVGEIDALGRFTRSVYDDRGLLVAMVYPDATPGDDSDNPRTMTEYDAAGQKIAEIDELDRRTEYVYDKAGRQIAMIYPDGTPGDPTDNPRTSTAYDAAGRTIAQVDARGNRTEFVLDAAGQQVEVIFPDGTPGDLNDNPRSLTEYDIAGRSIAQTDPLGNVTRFEYDDAGRPLQTFFVYSSSTKSVFDDAGRLTRRIDQAGRGTEYEYDAAGRLTAVILPEVDDPITGTRVRPRTEYEYDELGNLVVQRDARGRETLFEYDGQGRRTATVLPLGQRSTTTYDAVGNAISTTDFNGDTIGFEYDARDRLAMKDLPGTFPDVAYSYTMTSQLATVTDGRGSTTYSYDAQDRLISRTDPDGAAIGYSYDLAGNRTSVTTRVGLNPPRVTGYTFDEQNRMATVTDPESLVTTYRYDAASRLVQTAFPNNTVENRSYDDLHRLKLVETRNATTDEVLASFGYELDEVGNRMAMIEHDGRRVEYEYDELYRLTGETIFDAGSATANRDVDYVYDIVGNRMERDDSAEGATTYTYDDNDRLLTETLAGDETRYAYDDNGNTLSKTSPTDTVFYSWDPENRLIAADTDGDGSDDVTYQYDHEGMRVSKTADGEETRFLLDKNRPYAQVLEEYTPGGIVLKVSYVHGHDLISQNRHPDTGKSFYHVDGIGSTRALSDALGIITDWYTYDAYGQMAGQAGTTKNEFLFTGEQRDSEITFDYLRARFLDPSLGRFMSRDPFPPIVSLAASIHRFAYGYGDPINRIDPSGKFPSLLNTTIATNLRAFSFGDLQKVAVGVVKVAAVRVIGTGIIEPANSLRNLALLEIANGNDWFALFNEASAIRSFGFALVHSVLEAASLGEGLMGGIRSLTGSVHNLVKLSQTPGALIGDLVNDARAAADAINSLLDHAGPQKPGE</sequence>
<dbReference type="PROSITE" id="PS51127">
    <property type="entry name" value="BIG1"/>
    <property type="match status" value="1"/>
</dbReference>
<feature type="domain" description="Big-1" evidence="6">
    <location>
        <begin position="1423"/>
        <end position="1510"/>
    </location>
</feature>
<dbReference type="Pfam" id="PF19077">
    <property type="entry name" value="Big_13"/>
    <property type="match status" value="1"/>
</dbReference>
<dbReference type="NCBIfam" id="TIGR03696">
    <property type="entry name" value="Rhs_assc_core"/>
    <property type="match status" value="1"/>
</dbReference>
<gene>
    <name evidence="8" type="primary">wapA_9</name>
    <name evidence="8" type="ORF">TBK1r_54630</name>
</gene>
<dbReference type="GO" id="GO:0016787">
    <property type="term" value="F:hydrolase activity"/>
    <property type="evidence" value="ECO:0007669"/>
    <property type="project" value="UniProtKB-KW"/>
</dbReference>
<keyword evidence="3" id="KW-0964">Secreted</keyword>
<dbReference type="EMBL" id="CP036432">
    <property type="protein sequence ID" value="QDV86444.1"/>
    <property type="molecule type" value="Genomic_DNA"/>
</dbReference>
<dbReference type="PANTHER" id="PTHR32305">
    <property type="match status" value="1"/>
</dbReference>
<dbReference type="InterPro" id="IPR033764">
    <property type="entry name" value="Sdr_B"/>
</dbReference>
<evidence type="ECO:0000313" key="8">
    <source>
        <dbReference type="EMBL" id="QDV86444.1"/>
    </source>
</evidence>
<evidence type="ECO:0000256" key="4">
    <source>
        <dbReference type="ARBA" id="ARBA00022729"/>
    </source>
</evidence>
<dbReference type="InterPro" id="IPR022385">
    <property type="entry name" value="Rhs_assc_core"/>
</dbReference>
<name>A0ABX5XWQ8_9BACT</name>
<dbReference type="Pfam" id="PF17517">
    <property type="entry name" value="IgGFc_binding"/>
    <property type="match status" value="1"/>
</dbReference>
<dbReference type="Pfam" id="PF05593">
    <property type="entry name" value="RHS_repeat"/>
    <property type="match status" value="6"/>
</dbReference>
<keyword evidence="4" id="KW-0732">Signal</keyword>
<accession>A0ABX5XWQ8</accession>
<evidence type="ECO:0000259" key="7">
    <source>
        <dbReference type="PROSITE" id="PS51766"/>
    </source>
</evidence>
<evidence type="ECO:0000256" key="1">
    <source>
        <dbReference type="ARBA" id="ARBA00004613"/>
    </source>
</evidence>
<feature type="domain" description="Dockerin" evidence="7">
    <location>
        <begin position="122"/>
        <end position="185"/>
    </location>
</feature>
<dbReference type="InterPro" id="IPR016134">
    <property type="entry name" value="Dockerin_dom"/>
</dbReference>
<dbReference type="Proteomes" id="UP000318081">
    <property type="component" value="Chromosome"/>
</dbReference>
<dbReference type="SUPFAM" id="SSF63446">
    <property type="entry name" value="Type I dockerin domain"/>
    <property type="match status" value="1"/>
</dbReference>
<dbReference type="InterPro" id="IPR054720">
    <property type="entry name" value="HpiC1"/>
</dbReference>
<dbReference type="InterPro" id="IPR015919">
    <property type="entry name" value="Cadherin-like_sf"/>
</dbReference>
<evidence type="ECO:0000256" key="3">
    <source>
        <dbReference type="ARBA" id="ARBA00022525"/>
    </source>
</evidence>
<keyword evidence="8" id="KW-0378">Hydrolase</keyword>
<evidence type="ECO:0000256" key="2">
    <source>
        <dbReference type="ARBA" id="ARBA00010116"/>
    </source>
</evidence>
<dbReference type="InterPro" id="IPR006530">
    <property type="entry name" value="YD"/>
</dbReference>
<dbReference type="Pfam" id="PF22825">
    <property type="entry name" value="HpiC1-like"/>
    <property type="match status" value="1"/>
</dbReference>
<dbReference type="Pfam" id="PF17957">
    <property type="entry name" value="Big_7"/>
    <property type="match status" value="2"/>
</dbReference>
<dbReference type="PANTHER" id="PTHR32305:SF15">
    <property type="entry name" value="PROTEIN RHSA-RELATED"/>
    <property type="match status" value="1"/>
</dbReference>
<dbReference type="PROSITE" id="PS51766">
    <property type="entry name" value="DOCKERIN"/>
    <property type="match status" value="1"/>
</dbReference>
<evidence type="ECO:0000259" key="6">
    <source>
        <dbReference type="PROSITE" id="PS51127"/>
    </source>
</evidence>
<protein>
    <submittedName>
        <fullName evidence="8">tRNA nuclease WapA</fullName>
        <ecNumber evidence="8">3.1.-.-</ecNumber>
    </submittedName>
</protein>
<dbReference type="EC" id="3.1.-.-" evidence="8"/>
<comment type="subcellular location">
    <subcellularLocation>
        <location evidence="1">Secreted</location>
    </subcellularLocation>
</comment>
<dbReference type="Pfam" id="PF05345">
    <property type="entry name" value="He_PIG"/>
    <property type="match status" value="8"/>
</dbReference>
<dbReference type="InterPro" id="IPR013783">
    <property type="entry name" value="Ig-like_fold"/>
</dbReference>
<dbReference type="Gene3D" id="1.10.1330.10">
    <property type="entry name" value="Dockerin domain"/>
    <property type="match status" value="1"/>
</dbReference>
<dbReference type="SUPFAM" id="SSF49313">
    <property type="entry name" value="Cadherin-like"/>
    <property type="match status" value="10"/>
</dbReference>
<keyword evidence="5" id="KW-0677">Repeat</keyword>
<dbReference type="InterPro" id="IPR056823">
    <property type="entry name" value="TEN-like_YD-shell"/>
</dbReference>